<dbReference type="GO" id="GO:0055085">
    <property type="term" value="P:transmembrane transport"/>
    <property type="evidence" value="ECO:0007669"/>
    <property type="project" value="UniProtKB-ARBA"/>
</dbReference>
<dbReference type="InterPro" id="IPR000843">
    <property type="entry name" value="HTH_LacI"/>
</dbReference>
<gene>
    <name evidence="6" type="primary">purR_1</name>
    <name evidence="6" type="ORF">NCTC13093_01299</name>
</gene>
<evidence type="ECO:0000256" key="1">
    <source>
        <dbReference type="ARBA" id="ARBA00022491"/>
    </source>
</evidence>
<protein>
    <submittedName>
        <fullName evidence="6">Purine nucleotide synthesis repressor</fullName>
    </submittedName>
</protein>
<evidence type="ECO:0000256" key="2">
    <source>
        <dbReference type="ARBA" id="ARBA00023015"/>
    </source>
</evidence>
<dbReference type="Pfam" id="PF00356">
    <property type="entry name" value="LacI"/>
    <property type="match status" value="1"/>
</dbReference>
<keyword evidence="7" id="KW-1185">Reference proteome</keyword>
<dbReference type="CDD" id="cd01392">
    <property type="entry name" value="HTH_LacI"/>
    <property type="match status" value="1"/>
</dbReference>
<organism evidence="6 7">
    <name type="scientific">Anaerobiospirillum thomasii</name>
    <dbReference type="NCBI Taxonomy" id="179995"/>
    <lineage>
        <taxon>Bacteria</taxon>
        <taxon>Pseudomonadati</taxon>
        <taxon>Pseudomonadota</taxon>
        <taxon>Gammaproteobacteria</taxon>
        <taxon>Aeromonadales</taxon>
        <taxon>Succinivibrionaceae</taxon>
        <taxon>Anaerobiospirillum</taxon>
    </lineage>
</organism>
<sequence length="336" mass="37754">MNDDVTKKASTIVDIARKANVTNITVSRAFAHPELVKKETRERIYAIAKELDYKPNLFARSLKSNDSKIIGVVSDSTYNRVYADVIKRLCLESDKKGYSVMMFETNGNEEAEQRAINALVSYKASGIVLSVVNDAKHYNPGYLDIVKAQNIPLVLLDRDIYDKSLPGVFLNNVELGIKAGQYLSSLKDIESMVVISGPKDSMISINRLEGIKKVFDLSKIKYDVCYTSYNYDGARSDVYEYLKNLGYIPSIAVGLNGPMMLATIGASRRLGIHRSMRYFSFDEVPFAKDFGYSVPCVYNSADEWGDEITKLLFSLINSNNDFASFDRVYIYGKLII</sequence>
<evidence type="ECO:0000313" key="6">
    <source>
        <dbReference type="EMBL" id="SPT69908.1"/>
    </source>
</evidence>
<name>A0A2X0VKB5_9GAMM</name>
<dbReference type="InterPro" id="IPR025997">
    <property type="entry name" value="SBP_2_dom"/>
</dbReference>
<dbReference type="SUPFAM" id="SSF53822">
    <property type="entry name" value="Periplasmic binding protein-like I"/>
    <property type="match status" value="1"/>
</dbReference>
<feature type="domain" description="HTH lacI-type" evidence="5">
    <location>
        <begin position="10"/>
        <end position="64"/>
    </location>
</feature>
<keyword evidence="4" id="KW-0804">Transcription</keyword>
<accession>A0A2X0VKB5</accession>
<dbReference type="EMBL" id="UAPV01000001">
    <property type="protein sequence ID" value="SPT69908.1"/>
    <property type="molecule type" value="Genomic_DNA"/>
</dbReference>
<dbReference type="SMART" id="SM00354">
    <property type="entry name" value="HTH_LACI"/>
    <property type="match status" value="1"/>
</dbReference>
<dbReference type="PANTHER" id="PTHR30146:SF151">
    <property type="entry name" value="HTH-TYPE TRANSCRIPTIONAL REPRESSOR CYTR"/>
    <property type="match status" value="1"/>
</dbReference>
<evidence type="ECO:0000256" key="4">
    <source>
        <dbReference type="ARBA" id="ARBA00023163"/>
    </source>
</evidence>
<dbReference type="Gene3D" id="1.10.260.40">
    <property type="entry name" value="lambda repressor-like DNA-binding domains"/>
    <property type="match status" value="1"/>
</dbReference>
<keyword evidence="2" id="KW-0805">Transcription regulation</keyword>
<dbReference type="PANTHER" id="PTHR30146">
    <property type="entry name" value="LACI-RELATED TRANSCRIPTIONAL REPRESSOR"/>
    <property type="match status" value="1"/>
</dbReference>
<dbReference type="InterPro" id="IPR028082">
    <property type="entry name" value="Peripla_BP_I"/>
</dbReference>
<dbReference type="PROSITE" id="PS50932">
    <property type="entry name" value="HTH_LACI_2"/>
    <property type="match status" value="1"/>
</dbReference>
<dbReference type="Pfam" id="PF13407">
    <property type="entry name" value="Peripla_BP_4"/>
    <property type="match status" value="1"/>
</dbReference>
<dbReference type="GO" id="GO:0003700">
    <property type="term" value="F:DNA-binding transcription factor activity"/>
    <property type="evidence" value="ECO:0007669"/>
    <property type="project" value="TreeGrafter"/>
</dbReference>
<keyword evidence="1" id="KW-0678">Repressor</keyword>
<dbReference type="AlphaFoldDB" id="A0A2X0VKB5"/>
<dbReference type="RefSeq" id="WP_113744037.1">
    <property type="nucleotide sequence ID" value="NZ_UAPV01000001.1"/>
</dbReference>
<dbReference type="Proteomes" id="UP000250086">
    <property type="component" value="Unassembled WGS sequence"/>
</dbReference>
<proteinExistence type="predicted"/>
<dbReference type="GO" id="GO:0000976">
    <property type="term" value="F:transcription cis-regulatory region binding"/>
    <property type="evidence" value="ECO:0007669"/>
    <property type="project" value="TreeGrafter"/>
</dbReference>
<reference evidence="6 7" key="1">
    <citation type="submission" date="2018-06" db="EMBL/GenBank/DDBJ databases">
        <authorList>
            <consortium name="Pathogen Informatics"/>
            <person name="Doyle S."/>
        </authorList>
    </citation>
    <scope>NUCLEOTIDE SEQUENCE [LARGE SCALE GENOMIC DNA]</scope>
    <source>
        <strain evidence="6 7">NCTC13093</strain>
    </source>
</reference>
<evidence type="ECO:0000259" key="5">
    <source>
        <dbReference type="PROSITE" id="PS50932"/>
    </source>
</evidence>
<dbReference type="InterPro" id="IPR010982">
    <property type="entry name" value="Lambda_DNA-bd_dom_sf"/>
</dbReference>
<keyword evidence="3" id="KW-0238">DNA-binding</keyword>
<evidence type="ECO:0000313" key="7">
    <source>
        <dbReference type="Proteomes" id="UP000250086"/>
    </source>
</evidence>
<dbReference type="SUPFAM" id="SSF47413">
    <property type="entry name" value="lambda repressor-like DNA-binding domains"/>
    <property type="match status" value="1"/>
</dbReference>
<dbReference type="CDD" id="cd06267">
    <property type="entry name" value="PBP1_LacI_sugar_binding-like"/>
    <property type="match status" value="1"/>
</dbReference>
<dbReference type="Gene3D" id="3.40.50.2300">
    <property type="match status" value="2"/>
</dbReference>
<evidence type="ECO:0000256" key="3">
    <source>
        <dbReference type="ARBA" id="ARBA00023125"/>
    </source>
</evidence>